<dbReference type="AlphaFoldDB" id="A0A1F6EZV7"/>
<dbReference type="STRING" id="1798512.A3A39_00770"/>
<dbReference type="Pfam" id="PF01258">
    <property type="entry name" value="zf-dskA_traR"/>
    <property type="match status" value="1"/>
</dbReference>
<evidence type="ECO:0000256" key="4">
    <source>
        <dbReference type="PROSITE-ProRule" id="PRU00510"/>
    </source>
</evidence>
<dbReference type="PANTHER" id="PTHR33823">
    <property type="entry name" value="RNA POLYMERASE-BINDING TRANSCRIPTION FACTOR DKSA-RELATED"/>
    <property type="match status" value="1"/>
</dbReference>
<dbReference type="InterPro" id="IPR037187">
    <property type="entry name" value="DnaK_N"/>
</dbReference>
<evidence type="ECO:0000256" key="5">
    <source>
        <dbReference type="SAM" id="MobiDB-lite"/>
    </source>
</evidence>
<dbReference type="SUPFAM" id="SSF57716">
    <property type="entry name" value="Glucocorticoid receptor-like (DNA-binding domain)"/>
    <property type="match status" value="1"/>
</dbReference>
<evidence type="ECO:0000313" key="8">
    <source>
        <dbReference type="Proteomes" id="UP000177372"/>
    </source>
</evidence>
<keyword evidence="3" id="KW-0862">Zinc</keyword>
<organism evidence="7 8">
    <name type="scientific">Candidatus Kaiserbacteria bacterium RIFCSPLOWO2_01_FULL_54_13</name>
    <dbReference type="NCBI Taxonomy" id="1798512"/>
    <lineage>
        <taxon>Bacteria</taxon>
        <taxon>Candidatus Kaiseribacteriota</taxon>
    </lineage>
</organism>
<keyword evidence="2" id="KW-0863">Zinc-finger</keyword>
<protein>
    <recommendedName>
        <fullName evidence="6">Zinc finger DksA/TraR C4-type domain-containing protein</fullName>
    </recommendedName>
</protein>
<dbReference type="GO" id="GO:0008270">
    <property type="term" value="F:zinc ion binding"/>
    <property type="evidence" value="ECO:0007669"/>
    <property type="project" value="UniProtKB-KW"/>
</dbReference>
<feature type="region of interest" description="Disordered" evidence="5">
    <location>
        <begin position="1"/>
        <end position="63"/>
    </location>
</feature>
<name>A0A1F6EZV7_9BACT</name>
<evidence type="ECO:0000256" key="1">
    <source>
        <dbReference type="ARBA" id="ARBA00022723"/>
    </source>
</evidence>
<dbReference type="InterPro" id="IPR000962">
    <property type="entry name" value="Znf_DskA_TraR"/>
</dbReference>
<feature type="domain" description="Zinc finger DksA/TraR C4-type" evidence="6">
    <location>
        <begin position="88"/>
        <end position="116"/>
    </location>
</feature>
<feature type="compositionally biased region" description="Basic and acidic residues" evidence="5">
    <location>
        <begin position="1"/>
        <end position="21"/>
    </location>
</feature>
<dbReference type="Proteomes" id="UP000177372">
    <property type="component" value="Unassembled WGS sequence"/>
</dbReference>
<evidence type="ECO:0000256" key="2">
    <source>
        <dbReference type="ARBA" id="ARBA00022771"/>
    </source>
</evidence>
<feature type="zinc finger region" description="dksA C4-type" evidence="4">
    <location>
        <begin position="93"/>
        <end position="117"/>
    </location>
</feature>
<proteinExistence type="predicted"/>
<gene>
    <name evidence="7" type="ORF">A3A39_00770</name>
</gene>
<dbReference type="PROSITE" id="PS51128">
    <property type="entry name" value="ZF_DKSA_2"/>
    <property type="match status" value="1"/>
</dbReference>
<dbReference type="PANTHER" id="PTHR33823:SF4">
    <property type="entry name" value="GENERAL STRESS PROTEIN 16O"/>
    <property type="match status" value="1"/>
</dbReference>
<sequence>MSHLSEDELSDLRANLEAERDSLDEELAEHGRKVGKGWQGASESVGEEADPNDAADNIEELSTNVPLVGELEKRHKEIDKALEKMDKGTYGTCDVCKEPIDMDRLEANPAAATCVAHAP</sequence>
<keyword evidence="1" id="KW-0479">Metal-binding</keyword>
<evidence type="ECO:0000313" key="7">
    <source>
        <dbReference type="EMBL" id="OGG79139.1"/>
    </source>
</evidence>
<accession>A0A1F6EZV7</accession>
<feature type="compositionally biased region" description="Acidic residues" evidence="5">
    <location>
        <begin position="45"/>
        <end position="59"/>
    </location>
</feature>
<dbReference type="EMBL" id="MFLZ01000042">
    <property type="protein sequence ID" value="OGG79139.1"/>
    <property type="molecule type" value="Genomic_DNA"/>
</dbReference>
<evidence type="ECO:0000259" key="6">
    <source>
        <dbReference type="Pfam" id="PF01258"/>
    </source>
</evidence>
<dbReference type="Gene3D" id="1.20.120.910">
    <property type="entry name" value="DksA, coiled-coil domain"/>
    <property type="match status" value="1"/>
</dbReference>
<evidence type="ECO:0000256" key="3">
    <source>
        <dbReference type="ARBA" id="ARBA00022833"/>
    </source>
</evidence>
<comment type="caution">
    <text evidence="7">The sequence shown here is derived from an EMBL/GenBank/DDBJ whole genome shotgun (WGS) entry which is preliminary data.</text>
</comment>
<reference evidence="7 8" key="1">
    <citation type="journal article" date="2016" name="Nat. Commun.">
        <title>Thousands of microbial genomes shed light on interconnected biogeochemical processes in an aquifer system.</title>
        <authorList>
            <person name="Anantharaman K."/>
            <person name="Brown C.T."/>
            <person name="Hug L.A."/>
            <person name="Sharon I."/>
            <person name="Castelle C.J."/>
            <person name="Probst A.J."/>
            <person name="Thomas B.C."/>
            <person name="Singh A."/>
            <person name="Wilkins M.J."/>
            <person name="Karaoz U."/>
            <person name="Brodie E.L."/>
            <person name="Williams K.H."/>
            <person name="Hubbard S.S."/>
            <person name="Banfield J.F."/>
        </authorList>
    </citation>
    <scope>NUCLEOTIDE SEQUENCE [LARGE SCALE GENOMIC DNA]</scope>
</reference>
<dbReference type="SUPFAM" id="SSF109635">
    <property type="entry name" value="DnaK suppressor protein DksA, alpha-hairpin domain"/>
    <property type="match status" value="1"/>
</dbReference>